<proteinExistence type="predicted"/>
<feature type="domain" description="HTH myb-type" evidence="9">
    <location>
        <begin position="266"/>
        <end position="316"/>
    </location>
</feature>
<feature type="compositionally biased region" description="Basic and acidic residues" evidence="7">
    <location>
        <begin position="359"/>
        <end position="371"/>
    </location>
</feature>
<dbReference type="FunFam" id="1.10.10.60:FF:000010">
    <property type="entry name" value="Transcriptional activator Myb isoform A"/>
    <property type="match status" value="1"/>
</dbReference>
<evidence type="ECO:0000259" key="9">
    <source>
        <dbReference type="PROSITE" id="PS51294"/>
    </source>
</evidence>
<keyword evidence="6" id="KW-0539">Nucleus</keyword>
<dbReference type="GO" id="GO:0000978">
    <property type="term" value="F:RNA polymerase II cis-regulatory region sequence-specific DNA binding"/>
    <property type="evidence" value="ECO:0007669"/>
    <property type="project" value="TreeGrafter"/>
</dbReference>
<dbReference type="CDD" id="cd00167">
    <property type="entry name" value="SANT"/>
    <property type="match status" value="2"/>
</dbReference>
<keyword evidence="11" id="KW-1185">Reference proteome</keyword>
<dbReference type="SMART" id="SM00717">
    <property type="entry name" value="SANT"/>
    <property type="match status" value="2"/>
</dbReference>
<protein>
    <recommendedName>
        <fullName evidence="12">Transcription factor MYB98</fullName>
    </recommendedName>
</protein>
<keyword evidence="3" id="KW-0805">Transcription regulation</keyword>
<dbReference type="InterPro" id="IPR001005">
    <property type="entry name" value="SANT/Myb"/>
</dbReference>
<evidence type="ECO:0000256" key="2">
    <source>
        <dbReference type="ARBA" id="ARBA00022737"/>
    </source>
</evidence>
<dbReference type="InterPro" id="IPR009057">
    <property type="entry name" value="Homeodomain-like_sf"/>
</dbReference>
<dbReference type="GO" id="GO:0005634">
    <property type="term" value="C:nucleus"/>
    <property type="evidence" value="ECO:0007669"/>
    <property type="project" value="UniProtKB-SubCell"/>
</dbReference>
<evidence type="ECO:0000256" key="7">
    <source>
        <dbReference type="SAM" id="MobiDB-lite"/>
    </source>
</evidence>
<evidence type="ECO:0000313" key="10">
    <source>
        <dbReference type="EMBL" id="CAH2078610.1"/>
    </source>
</evidence>
<evidence type="ECO:0000256" key="1">
    <source>
        <dbReference type="ARBA" id="ARBA00004123"/>
    </source>
</evidence>
<keyword evidence="5" id="KW-0804">Transcription</keyword>
<dbReference type="PROSITE" id="PS50090">
    <property type="entry name" value="MYB_LIKE"/>
    <property type="match status" value="2"/>
</dbReference>
<dbReference type="SUPFAM" id="SSF46689">
    <property type="entry name" value="Homeodomain-like"/>
    <property type="match status" value="1"/>
</dbReference>
<evidence type="ECO:0000256" key="3">
    <source>
        <dbReference type="ARBA" id="ARBA00023015"/>
    </source>
</evidence>
<dbReference type="Pfam" id="PF13921">
    <property type="entry name" value="Myb_DNA-bind_6"/>
    <property type="match status" value="1"/>
</dbReference>
<comment type="subcellular location">
    <subcellularLocation>
        <location evidence="1">Nucleus</location>
    </subcellularLocation>
</comment>
<dbReference type="EMBL" id="OU466863">
    <property type="protein sequence ID" value="CAH2078610.1"/>
    <property type="molecule type" value="Genomic_DNA"/>
</dbReference>
<gene>
    <name evidence="10" type="ORF">TAV2_LOCUS24716</name>
</gene>
<feature type="domain" description="HTH myb-type" evidence="9">
    <location>
        <begin position="210"/>
        <end position="265"/>
    </location>
</feature>
<dbReference type="PANTHER" id="PTHR45614">
    <property type="entry name" value="MYB PROTEIN-RELATED"/>
    <property type="match status" value="1"/>
</dbReference>
<dbReference type="GO" id="GO:0000981">
    <property type="term" value="F:DNA-binding transcription factor activity, RNA polymerase II-specific"/>
    <property type="evidence" value="ECO:0007669"/>
    <property type="project" value="TreeGrafter"/>
</dbReference>
<dbReference type="Proteomes" id="UP000836841">
    <property type="component" value="Chromosome 7"/>
</dbReference>
<sequence>MENFVDESSFVPLNQTIFTQEQMKEEDFPFEVVDQSKPTSFLQDFHHLDHDHQFDDHHHGSASSNPLMGMQTMSSCINNAPFEHYSYQENVVDFYESKPHLMNHHFQATENPYFTRNHHHHLHQEIHLVDEHDPMDMEQNNMMMMSRMIPFDYPPTETIKPMNFVMPDEVSCVSADNDCYKSLSFNQTKPFLTRKLSSSSSSSSWKGKKKSTLVKGQWTAEEDRILIQLVEKYGLRKWSHIAQVLPGRIGKQCRERWHNHLRPDIKKETWSEEEDRVLIEFHKEIGNKWAEIAKRLPGRTENSIKNHWNATKRRQFSKRKCRSKYPRPSLLQDYIKSLDLGVLSSSSVPARGRRRESNKKKDVEAVEEKKKNKEEEIYGRDRIVPECVFTDDFGFNEKLLEEGCSIDSLLDDIPQPDIDAFVHGI</sequence>
<evidence type="ECO:0000256" key="4">
    <source>
        <dbReference type="ARBA" id="ARBA00023125"/>
    </source>
</evidence>
<dbReference type="InterPro" id="IPR050560">
    <property type="entry name" value="MYB_TF"/>
</dbReference>
<evidence type="ECO:0008006" key="12">
    <source>
        <dbReference type="Google" id="ProtNLM"/>
    </source>
</evidence>
<dbReference type="InterPro" id="IPR017930">
    <property type="entry name" value="Myb_dom"/>
</dbReference>
<feature type="domain" description="Myb-like" evidence="8">
    <location>
        <begin position="210"/>
        <end position="261"/>
    </location>
</feature>
<evidence type="ECO:0000256" key="5">
    <source>
        <dbReference type="ARBA" id="ARBA00023163"/>
    </source>
</evidence>
<name>A0AAU9T7H5_THLAR</name>
<evidence type="ECO:0000259" key="8">
    <source>
        <dbReference type="PROSITE" id="PS50090"/>
    </source>
</evidence>
<dbReference type="FunFam" id="1.10.10.60:FF:000381">
    <property type="entry name" value="Transcription factor MYB119"/>
    <property type="match status" value="1"/>
</dbReference>
<accession>A0AAU9T7H5</accession>
<dbReference type="AlphaFoldDB" id="A0AAU9T7H5"/>
<evidence type="ECO:0000256" key="6">
    <source>
        <dbReference type="ARBA" id="ARBA00023242"/>
    </source>
</evidence>
<dbReference type="Gene3D" id="1.10.10.60">
    <property type="entry name" value="Homeodomain-like"/>
    <property type="match status" value="2"/>
</dbReference>
<evidence type="ECO:0000313" key="11">
    <source>
        <dbReference type="Proteomes" id="UP000836841"/>
    </source>
</evidence>
<feature type="domain" description="Myb-like" evidence="8">
    <location>
        <begin position="262"/>
        <end position="312"/>
    </location>
</feature>
<organism evidence="10 11">
    <name type="scientific">Thlaspi arvense</name>
    <name type="common">Field penny-cress</name>
    <dbReference type="NCBI Taxonomy" id="13288"/>
    <lineage>
        <taxon>Eukaryota</taxon>
        <taxon>Viridiplantae</taxon>
        <taxon>Streptophyta</taxon>
        <taxon>Embryophyta</taxon>
        <taxon>Tracheophyta</taxon>
        <taxon>Spermatophyta</taxon>
        <taxon>Magnoliopsida</taxon>
        <taxon>eudicotyledons</taxon>
        <taxon>Gunneridae</taxon>
        <taxon>Pentapetalae</taxon>
        <taxon>rosids</taxon>
        <taxon>malvids</taxon>
        <taxon>Brassicales</taxon>
        <taxon>Brassicaceae</taxon>
        <taxon>Thlaspideae</taxon>
        <taxon>Thlaspi</taxon>
    </lineage>
</organism>
<keyword evidence="2" id="KW-0677">Repeat</keyword>
<feature type="region of interest" description="Disordered" evidence="7">
    <location>
        <begin position="349"/>
        <end position="371"/>
    </location>
</feature>
<keyword evidence="4" id="KW-0238">DNA-binding</keyword>
<dbReference type="PANTHER" id="PTHR45614:SF285">
    <property type="entry name" value="TRANSCRIPTION FACTOR MYB98"/>
    <property type="match status" value="1"/>
</dbReference>
<reference evidence="10 11" key="1">
    <citation type="submission" date="2022-03" db="EMBL/GenBank/DDBJ databases">
        <authorList>
            <person name="Nunn A."/>
            <person name="Chopra R."/>
            <person name="Nunn A."/>
            <person name="Contreras Garrido A."/>
        </authorList>
    </citation>
    <scope>NUCLEOTIDE SEQUENCE [LARGE SCALE GENOMIC DNA]</scope>
</reference>
<dbReference type="PROSITE" id="PS51294">
    <property type="entry name" value="HTH_MYB"/>
    <property type="match status" value="2"/>
</dbReference>